<reference evidence="3 4" key="1">
    <citation type="submission" date="2018-05" db="EMBL/GenBank/DDBJ databases">
        <title>Genome sequencing and assembly of the regulated plant pathogen Lachnellula willkommii and related sister species for the development of diagnostic species identification markers.</title>
        <authorList>
            <person name="Giroux E."/>
            <person name="Bilodeau G."/>
        </authorList>
    </citation>
    <scope>NUCLEOTIDE SEQUENCE [LARGE SCALE GENOMIC DNA]</scope>
    <source>
        <strain evidence="3 4">CBS 172.35</strain>
    </source>
</reference>
<keyword evidence="4" id="KW-1185">Reference proteome</keyword>
<dbReference type="EMBL" id="QGML01003296">
    <property type="protein sequence ID" value="TVY86608.1"/>
    <property type="molecule type" value="Genomic_DNA"/>
</dbReference>
<comment type="caution">
    <text evidence="3">The sequence shown here is derived from an EMBL/GenBank/DDBJ whole genome shotgun (WGS) entry which is preliminary data.</text>
</comment>
<proteinExistence type="predicted"/>
<organism evidence="3 4">
    <name type="scientific">Lachnellula willkommii</name>
    <dbReference type="NCBI Taxonomy" id="215461"/>
    <lineage>
        <taxon>Eukaryota</taxon>
        <taxon>Fungi</taxon>
        <taxon>Dikarya</taxon>
        <taxon>Ascomycota</taxon>
        <taxon>Pezizomycotina</taxon>
        <taxon>Leotiomycetes</taxon>
        <taxon>Helotiales</taxon>
        <taxon>Lachnaceae</taxon>
        <taxon>Lachnellula</taxon>
    </lineage>
</organism>
<protein>
    <submittedName>
        <fullName evidence="3">Hydrolase</fullName>
    </submittedName>
</protein>
<evidence type="ECO:0000256" key="1">
    <source>
        <dbReference type="SAM" id="MobiDB-lite"/>
    </source>
</evidence>
<dbReference type="PANTHER" id="PTHR17630:SF55">
    <property type="entry name" value="DIENELACTONE HYDROLASE FAMILY PROTEIN (AFU_ORTHOLOGUE AFUA_1G01900)"/>
    <property type="match status" value="1"/>
</dbReference>
<accession>A0A559M0X4</accession>
<feature type="region of interest" description="Disordered" evidence="1">
    <location>
        <begin position="348"/>
        <end position="376"/>
    </location>
</feature>
<evidence type="ECO:0000259" key="2">
    <source>
        <dbReference type="Pfam" id="PF01738"/>
    </source>
</evidence>
<dbReference type="Gene3D" id="3.40.50.1820">
    <property type="entry name" value="alpha/beta hydrolase"/>
    <property type="match status" value="1"/>
</dbReference>
<dbReference type="GO" id="GO:0016787">
    <property type="term" value="F:hydrolase activity"/>
    <property type="evidence" value="ECO:0007669"/>
    <property type="project" value="UniProtKB-KW"/>
</dbReference>
<dbReference type="Proteomes" id="UP000315522">
    <property type="component" value="Unassembled WGS sequence"/>
</dbReference>
<gene>
    <name evidence="3" type="primary">tropI_0</name>
    <name evidence="3" type="ORF">LAWI1_G006699</name>
</gene>
<dbReference type="InterPro" id="IPR029058">
    <property type="entry name" value="AB_hydrolase_fold"/>
</dbReference>
<dbReference type="InterPro" id="IPR002925">
    <property type="entry name" value="Dienelactn_hydro"/>
</dbReference>
<dbReference type="SUPFAM" id="SSF53474">
    <property type="entry name" value="alpha/beta-Hydrolases"/>
    <property type="match status" value="1"/>
</dbReference>
<feature type="domain" description="Dienelactone hydrolase" evidence="2">
    <location>
        <begin position="78"/>
        <end position="285"/>
    </location>
</feature>
<feature type="non-terminal residue" evidence="3">
    <location>
        <position position="376"/>
    </location>
</feature>
<keyword evidence="3" id="KW-0378">Hydrolase</keyword>
<dbReference type="AlphaFoldDB" id="A0A559M0X4"/>
<evidence type="ECO:0000313" key="4">
    <source>
        <dbReference type="Proteomes" id="UP000315522"/>
    </source>
</evidence>
<evidence type="ECO:0000313" key="3">
    <source>
        <dbReference type="EMBL" id="TVY86608.1"/>
    </source>
</evidence>
<dbReference type="PANTHER" id="PTHR17630">
    <property type="entry name" value="DIENELACTONE HYDROLASE"/>
    <property type="match status" value="1"/>
</dbReference>
<sequence length="376" mass="40899">MDCEGVEAEGRKCGVEDDERDVDVDVDVDVGEGVPWTVDEGEYFNSIARMSFDCCKSGFKWEGKPVGTEGTLDKNKAYITGSNKDVAILVIHDVFGWTFNNLRILADHFAEEVNATVYLVDFFGGEVLDENLLESAVGRGDPEALKKIDFPGFMGRNSKEIRGPEIFACAKALKSQYKKIGAVGYCFGGWASFQLGAKGNELIDAISVAHPSLLIKGEIDALAVPTQILAPETDPQLTPELKEYCNKVIPGLGIPYQYDYYPGLVHGFAAKGDPSNAVQKAGLERAKNATSSIRKFAPATSPSRYPHNSNKQLLESQFLLSSTALLRLSVRATPAMVKHLFPPRPQPCALRDSPANEAVPRPNGRRCTAKPGMGII</sequence>
<name>A0A559M0X4_9HELO</name>
<dbReference type="Pfam" id="PF01738">
    <property type="entry name" value="DLH"/>
    <property type="match status" value="1"/>
</dbReference>